<protein>
    <submittedName>
        <fullName evidence="2">General transcription factor II-I repeat domain-containing protein 2-like</fullName>
    </submittedName>
</protein>
<dbReference type="SUPFAM" id="SSF53098">
    <property type="entry name" value="Ribonuclease H-like"/>
    <property type="match status" value="1"/>
</dbReference>
<proteinExistence type="predicted"/>
<evidence type="ECO:0000313" key="2">
    <source>
        <dbReference type="RefSeq" id="XP_029656447.1"/>
    </source>
</evidence>
<dbReference type="PANTHER" id="PTHR45913">
    <property type="entry name" value="EPM2A-INTERACTING PROTEIN 1"/>
    <property type="match status" value="1"/>
</dbReference>
<sequence>MALNLKYQLKSDLLKFEYFSIAIDETVDVVGIAQLAIFFRACESDFNIYEEFLELVPMLDITTSKDIFIKLLQILFEYGFDLMKLVCLCTDGAPNMAERHAGVAAKLRAEIEKVNPGSSFAHFHCIIHQQYLCSKILKMENTISLVTKTVNYIRGHPLNHRQFSKLLTDINNQFHDIPFYTPVRLLSLHKVVKRFYLLRSEIILFMEMKGQNTDEMKSQSWIKDLAFAVDITTHMNDLNLELQGKDKLITQLSDHIKCFISKIKLWKFQLLNEDLSHFPTCKELRSTVDAHNVMNFSQYERQSLLKEFQERFNDFSFFEHQFSLFASPFSFNVSNADESLQMELLEIQSDSILNAKYLEVGISAFFSYLPGKFKNFKKFATKIIAMFGLTYVCEQLFSFMKMTKTAQRTRLTDEHLVGTTRIAQPDISKIVSKKRCQSSGSSSHQN</sequence>
<accession>A0A6P7U4I2</accession>
<dbReference type="AlphaFoldDB" id="A0A6P7U4I2"/>
<name>A0A6P7U4I2_9MOLL</name>
<dbReference type="InterPro" id="IPR012337">
    <property type="entry name" value="RNaseH-like_sf"/>
</dbReference>
<evidence type="ECO:0000313" key="1">
    <source>
        <dbReference type="Proteomes" id="UP000515154"/>
    </source>
</evidence>
<dbReference type="PANTHER" id="PTHR45913:SF5">
    <property type="entry name" value="GENERAL TRANSCRIPTION FACTOR II-I REPEAT DOMAIN-CONTAINING PROTEIN 2A-LIKE PROTEIN"/>
    <property type="match status" value="1"/>
</dbReference>
<dbReference type="RefSeq" id="XP_029656447.1">
    <property type="nucleotide sequence ID" value="XM_029800587.1"/>
</dbReference>
<organism evidence="1 2">
    <name type="scientific">Octopus sinensis</name>
    <name type="common">East Asian common octopus</name>
    <dbReference type="NCBI Taxonomy" id="2607531"/>
    <lineage>
        <taxon>Eukaryota</taxon>
        <taxon>Metazoa</taxon>
        <taxon>Spiralia</taxon>
        <taxon>Lophotrochozoa</taxon>
        <taxon>Mollusca</taxon>
        <taxon>Cephalopoda</taxon>
        <taxon>Coleoidea</taxon>
        <taxon>Octopodiformes</taxon>
        <taxon>Octopoda</taxon>
        <taxon>Incirrata</taxon>
        <taxon>Octopodidae</taxon>
        <taxon>Octopus</taxon>
    </lineage>
</organism>
<dbReference type="Proteomes" id="UP000515154">
    <property type="component" value="Unplaced"/>
</dbReference>
<reference evidence="2" key="1">
    <citation type="submission" date="2025-08" db="UniProtKB">
        <authorList>
            <consortium name="RefSeq"/>
        </authorList>
    </citation>
    <scope>IDENTIFICATION</scope>
</reference>
<gene>
    <name evidence="2" type="primary">LOC115230383</name>
</gene>
<keyword evidence="1" id="KW-1185">Reference proteome</keyword>
<dbReference type="KEGG" id="osn:115230383"/>